<sequence>MTELTFHQQAVLWGQAYEVLVKRGVLACLIEQGLIERNRPGLERWCELKLLDVSRSLTKELNVLDEAARDVIKAGVRQLALTAYGVGYTATREYLKAVRKNFAKNPDALKVKALWCPLMLPGESTLEQSARAETREAFYKELGLTGIVDPDWSRKGQPANADFLLWLSAGAPKGDYLLVQEYSYDMPGSLGDFREQGAHLDELTRHRRTVDSRSVFARVAAEVSGEAFELSEDIQNYLGALTGDNKPLYKLCQACSYAETTVALLQARGLLDRTCQARALAITPNGLESLNATFKTEGEPEPRRLLMAQMASAYRNTQKLADGDTDGLVGQIAGVFKGVVNKLPKELRAGMKNLRSMPQPGEDYVFEFEEQVAKFYNPVDEFTLDEAVAMVDESPELQRYFGGSVKHAVGTVMQELVGSREKLSLRDVHAASIVAGMQCAKPGKLNVVALEGNPGIGKTTALRVHLGKKQDGFLFLYVSPRVVINRDVTESMARKDGQPTGILTVTTNAPLISAAERWHKERVAQGLETPRHIDGAVVADGVQDLRKPAGSMLVLDPEQEQEIDTNHASTRLRKDTLSEHEDLVKERTLIGVLKGMAETSRELLKENPDVNRLVLTAALQGFRERENAKTTIDALSSLFVNKTSTAAGIAERKVFAKRMPTIVVMVDELAGDGAGARFVHTIANWLQREFIDCFEDEPCPFTVSLVVSDASLGNEVVLDRYLNAGDRTPDKVLVSKSAGQLPFRLAATKVKMGTGKRDTLHVMTNSFPASNLHLHYRVQLTAVKLEMSTKEKSFGELQTPREAIRAAAEEATLAGATRQIIKALQANARQVIYFAQDKLFLRQLRLALAEHQGYGLNFDNVQILDSSVPGYRRRELVDPKVRDTVKVFLMTSSGARGVSFPLTDWIVASVPRFNIEAALMEIAQLIYRGRGMYTDETGAKVSGDRVPRHLVMLVDDYVVSDGEMDKRQWLRQSLDLMTLLVMLRSTIYTRITGDAGLKQPLALVPVGAVGTEELISLMSQHVAEFVKEAEVFKVSSSDRDLSALAARARANVEEIFSRARLNGVAKRDTDGRSVVKADYIEQLLQVAAAPIGSLLTAAVEGTSIPEHVYFSGPVVVESWEGFEKQEVFAFEGHETQLTRASRSLIGQLYEIDRTRQCPPAMRNAANSLLRLLQRDQHDAANEFRTLKELKSPNTWVAVPAGYYSFVHAETQQEGDPFYLDDQPLWQEALGRTLNAGSAIIPPLPRYESFPWAAAVGQVSPLKMDLVFDDRYFMASNELNLLNTLLLAKTADAPAEEGQNRGGGNHI</sequence>
<keyword evidence="1" id="KW-0067">ATP-binding</keyword>
<dbReference type="Proteomes" id="UP000216225">
    <property type="component" value="Unassembled WGS sequence"/>
</dbReference>
<protein>
    <submittedName>
        <fullName evidence="1">Helicase</fullName>
    </submittedName>
</protein>
<keyword evidence="1" id="KW-0347">Helicase</keyword>
<reference evidence="1 2" key="1">
    <citation type="submission" date="2018-09" db="EMBL/GenBank/DDBJ databases">
        <title>Genome comparison of Alicycliphilus sp. BQ1, a polyurethanolytic bacterium, with its closest phylogenetic relatives Alicycliphilus denitrificans BC and K601, unable to attack polyurethane.</title>
        <authorList>
            <person name="Loza-Tavera H."/>
            <person name="Lozano L."/>
            <person name="Cevallos M."/>
            <person name="Maya-Lucas O."/>
            <person name="Garcia-Mena J."/>
            <person name="Hernandez J."/>
        </authorList>
    </citation>
    <scope>NUCLEOTIDE SEQUENCE [LARGE SCALE GENOMIC DNA]</scope>
    <source>
        <strain evidence="1 2">BQ1</strain>
    </source>
</reference>
<comment type="caution">
    <text evidence="1">The sequence shown here is derived from an EMBL/GenBank/DDBJ whole genome shotgun (WGS) entry which is preliminary data.</text>
</comment>
<keyword evidence="1" id="KW-0547">Nucleotide-binding</keyword>
<evidence type="ECO:0000313" key="2">
    <source>
        <dbReference type="Proteomes" id="UP000216225"/>
    </source>
</evidence>
<evidence type="ECO:0000313" key="1">
    <source>
        <dbReference type="EMBL" id="RKJ94546.1"/>
    </source>
</evidence>
<keyword evidence="1" id="KW-0378">Hydrolase</keyword>
<dbReference type="GO" id="GO:0004386">
    <property type="term" value="F:helicase activity"/>
    <property type="evidence" value="ECO:0007669"/>
    <property type="project" value="UniProtKB-KW"/>
</dbReference>
<proteinExistence type="predicted"/>
<accession>A0A420K7S7</accession>
<dbReference type="EMBL" id="NKDB02000005">
    <property type="protein sequence ID" value="RKJ94546.1"/>
    <property type="molecule type" value="Genomic_DNA"/>
</dbReference>
<dbReference type="RefSeq" id="WP_094437126.1">
    <property type="nucleotide sequence ID" value="NZ_NKDB02000005.1"/>
</dbReference>
<gene>
    <name evidence="1" type="ORF">CE154_019725</name>
</gene>
<name>A0A420K7S7_9BURK</name>
<organism evidence="1 2">
    <name type="scientific">Alicycliphilus denitrificans</name>
    <dbReference type="NCBI Taxonomy" id="179636"/>
    <lineage>
        <taxon>Bacteria</taxon>
        <taxon>Pseudomonadati</taxon>
        <taxon>Pseudomonadota</taxon>
        <taxon>Betaproteobacteria</taxon>
        <taxon>Burkholderiales</taxon>
        <taxon>Comamonadaceae</taxon>
        <taxon>Alicycliphilus</taxon>
    </lineage>
</organism>